<dbReference type="SUPFAM" id="SSF52172">
    <property type="entry name" value="CheY-like"/>
    <property type="match status" value="1"/>
</dbReference>
<gene>
    <name evidence="2" type="ORF">CEG14_02060</name>
</gene>
<protein>
    <recommendedName>
        <fullName evidence="4">DNA binding HTH domain-containing protein</fullName>
    </recommendedName>
</protein>
<feature type="region of interest" description="Disordered" evidence="1">
    <location>
        <begin position="227"/>
        <end position="248"/>
    </location>
</feature>
<evidence type="ECO:0000313" key="2">
    <source>
        <dbReference type="EMBL" id="OZI40569.1"/>
    </source>
</evidence>
<evidence type="ECO:0000313" key="3">
    <source>
        <dbReference type="Proteomes" id="UP000217005"/>
    </source>
</evidence>
<dbReference type="InterPro" id="IPR009057">
    <property type="entry name" value="Homeodomain-like_sf"/>
</dbReference>
<accession>A0A261ST64</accession>
<proteinExistence type="predicted"/>
<comment type="caution">
    <text evidence="2">The sequence shown here is derived from an EMBL/GenBank/DDBJ whole genome shotgun (WGS) entry which is preliminary data.</text>
</comment>
<reference evidence="2 3" key="1">
    <citation type="submission" date="2017-05" db="EMBL/GenBank/DDBJ databases">
        <title>Complete and WGS of Bordetella genogroups.</title>
        <authorList>
            <person name="Spilker T."/>
            <person name="LiPuma J."/>
        </authorList>
    </citation>
    <scope>NUCLEOTIDE SEQUENCE [LARGE SCALE GENOMIC DNA]</scope>
    <source>
        <strain evidence="2 3">AU17610</strain>
    </source>
</reference>
<name>A0A261ST64_9BORD</name>
<dbReference type="EMBL" id="NEVL01000001">
    <property type="protein sequence ID" value="OZI40569.1"/>
    <property type="molecule type" value="Genomic_DNA"/>
</dbReference>
<evidence type="ECO:0000256" key="1">
    <source>
        <dbReference type="SAM" id="MobiDB-lite"/>
    </source>
</evidence>
<evidence type="ECO:0008006" key="4">
    <source>
        <dbReference type="Google" id="ProtNLM"/>
    </source>
</evidence>
<sequence>MREVREYAVVMAPGRGDWVEQWLTAPSHQATARFFPVDPCAHGDGSPCWLAQATLMLRRFDACLLPVEPATLSWARTAMAGARAHLGTPVLALVRKVRAAGVLDLTELGVADYLIAPPGAEELRVRTEMALARQRVRPSLADVLPEIPAPAAAPAQVTNGLAWRYDVAQGVFQDPAEEAEAQSDAALAGPQAAAPVFTPPGVVFDIASVQLLREHLAVLREPAPRLIDPHAEADPDTDPDADSPVGAWDDTDQLIDSPFGQAKAEMAGRFERAYLHRCLLRHGGNVTQAARASAKHRRAFWALMRKHQIRAAPYRALEQGAMSPWLDADAIKAALR</sequence>
<dbReference type="Proteomes" id="UP000217005">
    <property type="component" value="Unassembled WGS sequence"/>
</dbReference>
<dbReference type="RefSeq" id="WP_256985558.1">
    <property type="nucleotide sequence ID" value="NZ_NEVL01000001.1"/>
</dbReference>
<dbReference type="SUPFAM" id="SSF46689">
    <property type="entry name" value="Homeodomain-like"/>
    <property type="match status" value="1"/>
</dbReference>
<organism evidence="2 3">
    <name type="scientific">Bordetella genomosp. 1</name>
    <dbReference type="NCBI Taxonomy" id="1395607"/>
    <lineage>
        <taxon>Bacteria</taxon>
        <taxon>Pseudomonadati</taxon>
        <taxon>Pseudomonadota</taxon>
        <taxon>Betaproteobacteria</taxon>
        <taxon>Burkholderiales</taxon>
        <taxon>Alcaligenaceae</taxon>
        <taxon>Bordetella</taxon>
    </lineage>
</organism>
<dbReference type="Gene3D" id="1.10.10.60">
    <property type="entry name" value="Homeodomain-like"/>
    <property type="match status" value="1"/>
</dbReference>
<dbReference type="InterPro" id="IPR011006">
    <property type="entry name" value="CheY-like_superfamily"/>
</dbReference>
<dbReference type="AlphaFoldDB" id="A0A261ST64"/>